<feature type="coiled-coil region" evidence="1">
    <location>
        <begin position="61"/>
        <end position="88"/>
    </location>
</feature>
<dbReference type="Proteomes" id="UP000190105">
    <property type="component" value="Unassembled WGS sequence"/>
</dbReference>
<accession>A0A1T4XIT5</accession>
<feature type="coiled-coil region" evidence="1">
    <location>
        <begin position="133"/>
        <end position="160"/>
    </location>
</feature>
<keyword evidence="1" id="KW-0175">Coiled coil</keyword>
<proteinExistence type="predicted"/>
<protein>
    <submittedName>
        <fullName evidence="2">Uncharacterized protein</fullName>
    </submittedName>
</protein>
<evidence type="ECO:0000313" key="2">
    <source>
        <dbReference type="EMBL" id="SKA89005.1"/>
    </source>
</evidence>
<dbReference type="AlphaFoldDB" id="A0A1T4XIT5"/>
<gene>
    <name evidence="2" type="ORF">SAMN05443428_10959</name>
</gene>
<keyword evidence="3" id="KW-1185">Reference proteome</keyword>
<reference evidence="3" key="1">
    <citation type="submission" date="2017-02" db="EMBL/GenBank/DDBJ databases">
        <authorList>
            <person name="Varghese N."/>
            <person name="Submissions S."/>
        </authorList>
    </citation>
    <scope>NUCLEOTIDE SEQUENCE [LARGE SCALE GENOMIC DNA]</scope>
    <source>
        <strain evidence="3">USBA 833</strain>
    </source>
</reference>
<organism evidence="2 3">
    <name type="scientific">Caloramator quimbayensis</name>
    <dbReference type="NCBI Taxonomy" id="1147123"/>
    <lineage>
        <taxon>Bacteria</taxon>
        <taxon>Bacillati</taxon>
        <taxon>Bacillota</taxon>
        <taxon>Clostridia</taxon>
        <taxon>Eubacteriales</taxon>
        <taxon>Clostridiaceae</taxon>
        <taxon>Caloramator</taxon>
    </lineage>
</organism>
<evidence type="ECO:0000313" key="3">
    <source>
        <dbReference type="Proteomes" id="UP000190105"/>
    </source>
</evidence>
<name>A0A1T4XIT5_9CLOT</name>
<sequence>MIEKYNLQFCNLYFPDAYYVYISTWGDKMEPNFKSADYNSGWKRVKKVSDENKETDINIKISSLKDEVDRIKEKIEAYQKTEEDKTNEIKANVLNLKLNIDSILKMQSEVEKKINLTEQRLNEIFEGKKAIENEKQSSKIEEIEKKILFMQNQYESTIETKKEIEEIKRSFEEYKNMVNNQLFLISEILQGIKDGSIRQQDKNAGLFASLFKKTQ</sequence>
<dbReference type="EMBL" id="FUYH01000009">
    <property type="protein sequence ID" value="SKA89005.1"/>
    <property type="molecule type" value="Genomic_DNA"/>
</dbReference>
<evidence type="ECO:0000256" key="1">
    <source>
        <dbReference type="SAM" id="Coils"/>
    </source>
</evidence>